<dbReference type="Gene3D" id="3.50.50.60">
    <property type="entry name" value="FAD/NAD(P)-binding domain"/>
    <property type="match status" value="1"/>
</dbReference>
<dbReference type="Pfam" id="PF00890">
    <property type="entry name" value="FAD_binding_2"/>
    <property type="match status" value="1"/>
</dbReference>
<dbReference type="GO" id="GO:0016491">
    <property type="term" value="F:oxidoreductase activity"/>
    <property type="evidence" value="ECO:0007669"/>
    <property type="project" value="UniProtKB-KW"/>
</dbReference>
<feature type="domain" description="FAD-dependent oxidoreductase 2 FAD-binding" evidence="3">
    <location>
        <begin position="8"/>
        <end position="154"/>
    </location>
</feature>
<proteinExistence type="predicted"/>
<dbReference type="AlphaFoldDB" id="A0A382QZA2"/>
<keyword evidence="1" id="KW-0285">Flavoprotein</keyword>
<dbReference type="PANTHER" id="PTHR11632">
    <property type="entry name" value="SUCCINATE DEHYDROGENASE 2 FLAVOPROTEIN SUBUNIT"/>
    <property type="match status" value="1"/>
</dbReference>
<dbReference type="InterPro" id="IPR003953">
    <property type="entry name" value="FAD-dep_OxRdtase_2_FAD-bd"/>
</dbReference>
<sequence>MDVLTEADVVVVGAGAAGLAAAVEAARQAPKARTLLVSAGPPGHSGCSPMVQGMNAAVSVADSPHAHFEDIVRRGCFLNDQRLAWTVAHEAPGVVAELGEVLGCEFARQADGSYDQLAFGMQTHPRKLHKGYGTGREILDGLLRAARERGVSMLTPARG</sequence>
<accession>A0A382QZA2</accession>
<dbReference type="EMBL" id="UINC01117998">
    <property type="protein sequence ID" value="SVC90824.1"/>
    <property type="molecule type" value="Genomic_DNA"/>
</dbReference>
<dbReference type="InterPro" id="IPR030664">
    <property type="entry name" value="SdhA/FrdA/AprA"/>
</dbReference>
<dbReference type="PANTHER" id="PTHR11632:SF51">
    <property type="entry name" value="SUCCINATE DEHYDROGENASE [UBIQUINONE] FLAVOPROTEIN SUBUNIT, MITOCHONDRIAL"/>
    <property type="match status" value="1"/>
</dbReference>
<dbReference type="SUPFAM" id="SSF51905">
    <property type="entry name" value="FAD/NAD(P)-binding domain"/>
    <property type="match status" value="1"/>
</dbReference>
<keyword evidence="2" id="KW-0560">Oxidoreductase</keyword>
<dbReference type="InterPro" id="IPR036188">
    <property type="entry name" value="FAD/NAD-bd_sf"/>
</dbReference>
<reference evidence="4" key="1">
    <citation type="submission" date="2018-05" db="EMBL/GenBank/DDBJ databases">
        <authorList>
            <person name="Lanie J.A."/>
            <person name="Ng W.-L."/>
            <person name="Kazmierczak K.M."/>
            <person name="Andrzejewski T.M."/>
            <person name="Davidsen T.M."/>
            <person name="Wayne K.J."/>
            <person name="Tettelin H."/>
            <person name="Glass J.I."/>
            <person name="Rusch D."/>
            <person name="Podicherti R."/>
            <person name="Tsui H.-C.T."/>
            <person name="Winkler M.E."/>
        </authorList>
    </citation>
    <scope>NUCLEOTIDE SEQUENCE</scope>
</reference>
<feature type="non-terminal residue" evidence="4">
    <location>
        <position position="159"/>
    </location>
</feature>
<evidence type="ECO:0000256" key="2">
    <source>
        <dbReference type="ARBA" id="ARBA00023002"/>
    </source>
</evidence>
<protein>
    <recommendedName>
        <fullName evidence="3">FAD-dependent oxidoreductase 2 FAD-binding domain-containing protein</fullName>
    </recommendedName>
</protein>
<evidence type="ECO:0000259" key="3">
    <source>
        <dbReference type="Pfam" id="PF00890"/>
    </source>
</evidence>
<name>A0A382QZA2_9ZZZZ</name>
<evidence type="ECO:0000313" key="4">
    <source>
        <dbReference type="EMBL" id="SVC90824.1"/>
    </source>
</evidence>
<organism evidence="4">
    <name type="scientific">marine metagenome</name>
    <dbReference type="NCBI Taxonomy" id="408172"/>
    <lineage>
        <taxon>unclassified sequences</taxon>
        <taxon>metagenomes</taxon>
        <taxon>ecological metagenomes</taxon>
    </lineage>
</organism>
<gene>
    <name evidence="4" type="ORF">METZ01_LOCUS343678</name>
</gene>
<evidence type="ECO:0000256" key="1">
    <source>
        <dbReference type="ARBA" id="ARBA00022630"/>
    </source>
</evidence>